<protein>
    <recommendedName>
        <fullName evidence="14">Magnesium transporter</fullName>
    </recommendedName>
</protein>
<dbReference type="AlphaFoldDB" id="A0A8H7ZYL4"/>
<evidence type="ECO:0000256" key="10">
    <source>
        <dbReference type="SAM" id="MobiDB-lite"/>
    </source>
</evidence>
<keyword evidence="3" id="KW-0813">Transport</keyword>
<dbReference type="GO" id="GO:0045016">
    <property type="term" value="P:mitochondrial magnesium ion transmembrane transport"/>
    <property type="evidence" value="ECO:0007669"/>
    <property type="project" value="TreeGrafter"/>
</dbReference>
<keyword evidence="7 11" id="KW-1133">Transmembrane helix</keyword>
<reference evidence="12 13" key="1">
    <citation type="journal article" name="Sci. Rep.">
        <title>Genome-scale phylogenetic analyses confirm Olpidium as the closest living zoosporic fungus to the non-flagellated, terrestrial fungi.</title>
        <authorList>
            <person name="Chang Y."/>
            <person name="Rochon D."/>
            <person name="Sekimoto S."/>
            <person name="Wang Y."/>
            <person name="Chovatia M."/>
            <person name="Sandor L."/>
            <person name="Salamov A."/>
            <person name="Grigoriev I.V."/>
            <person name="Stajich J.E."/>
            <person name="Spatafora J.W."/>
        </authorList>
    </citation>
    <scope>NUCLEOTIDE SEQUENCE [LARGE SCALE GENOMIC DNA]</scope>
    <source>
        <strain evidence="12">S191</strain>
    </source>
</reference>
<evidence type="ECO:0000256" key="7">
    <source>
        <dbReference type="ARBA" id="ARBA00022989"/>
    </source>
</evidence>
<accession>A0A8H7ZYL4</accession>
<feature type="region of interest" description="Disordered" evidence="10">
    <location>
        <begin position="225"/>
        <end position="246"/>
    </location>
</feature>
<comment type="caution">
    <text evidence="12">The sequence shown here is derived from an EMBL/GenBank/DDBJ whole genome shotgun (WGS) entry which is preliminary data.</text>
</comment>
<keyword evidence="9 11" id="KW-0472">Membrane</keyword>
<dbReference type="PANTHER" id="PTHR13890:SF0">
    <property type="entry name" value="MAGNESIUM TRANSPORTER MRS2 HOMOLOG, MITOCHONDRIAL"/>
    <property type="match status" value="1"/>
</dbReference>
<evidence type="ECO:0000256" key="6">
    <source>
        <dbReference type="ARBA" id="ARBA00022946"/>
    </source>
</evidence>
<dbReference type="PANTHER" id="PTHR13890">
    <property type="entry name" value="RNA SPLICING PROTEIN MRS2, MITOCHONDRIAL"/>
    <property type="match status" value="1"/>
</dbReference>
<comment type="similarity">
    <text evidence="2">Belongs to the CorA metal ion transporter (MIT) (TC 1.A.35) family.</text>
</comment>
<keyword evidence="6" id="KW-0809">Transit peptide</keyword>
<organism evidence="12 13">
    <name type="scientific">Olpidium bornovanus</name>
    <dbReference type="NCBI Taxonomy" id="278681"/>
    <lineage>
        <taxon>Eukaryota</taxon>
        <taxon>Fungi</taxon>
        <taxon>Fungi incertae sedis</taxon>
        <taxon>Olpidiomycota</taxon>
        <taxon>Olpidiomycotina</taxon>
        <taxon>Olpidiomycetes</taxon>
        <taxon>Olpidiales</taxon>
        <taxon>Olpidiaceae</taxon>
        <taxon>Olpidium</taxon>
    </lineage>
</organism>
<evidence type="ECO:0000313" key="12">
    <source>
        <dbReference type="EMBL" id="KAG5461953.1"/>
    </source>
</evidence>
<evidence type="ECO:0008006" key="14">
    <source>
        <dbReference type="Google" id="ProtNLM"/>
    </source>
</evidence>
<evidence type="ECO:0000256" key="4">
    <source>
        <dbReference type="ARBA" id="ARBA00022692"/>
    </source>
</evidence>
<evidence type="ECO:0000256" key="9">
    <source>
        <dbReference type="ARBA" id="ARBA00023136"/>
    </source>
</evidence>
<evidence type="ECO:0000256" key="11">
    <source>
        <dbReference type="SAM" id="Phobius"/>
    </source>
</evidence>
<sequence>VAVEVGQAVPLLYRTRGTCNHLIFFLVNFHAGSKTLSQFHQKVNDVRCTIDELLNEGWILPRTNRQALFVLFGERPALMPDEDLNGMYLTEAKDNVVRRKEDHAEVELLLETYLAQTEEILNEVDGLISNIRSTEDIVNIILDAQRNALMLLELKAVMATLAINSTGVVAAILGMNLRNSFEDSATAFVVVSSAAVGMGVMAFIKAVRMIRSGVEDSSFQRRLSYDDSSGSSISGLSAGGGKVPKKGMTRAVLPFSPLGLLYSEKEREKVPQPPGSSLPPPPWLGR</sequence>
<comment type="subcellular location">
    <subcellularLocation>
        <location evidence="1">Membrane</location>
        <topology evidence="1">Multi-pass membrane protein</topology>
    </subcellularLocation>
</comment>
<dbReference type="Proteomes" id="UP000673691">
    <property type="component" value="Unassembled WGS sequence"/>
</dbReference>
<keyword evidence="5" id="KW-0460">Magnesium</keyword>
<name>A0A8H7ZYL4_9FUNG</name>
<keyword evidence="13" id="KW-1185">Reference proteome</keyword>
<dbReference type="GO" id="GO:0005743">
    <property type="term" value="C:mitochondrial inner membrane"/>
    <property type="evidence" value="ECO:0007669"/>
    <property type="project" value="TreeGrafter"/>
</dbReference>
<feature type="transmembrane region" description="Helical" evidence="11">
    <location>
        <begin position="156"/>
        <end position="173"/>
    </location>
</feature>
<dbReference type="Pfam" id="PF22099">
    <property type="entry name" value="MRS2-like"/>
    <property type="match status" value="1"/>
</dbReference>
<dbReference type="InterPro" id="IPR039204">
    <property type="entry name" value="MRS2-like"/>
</dbReference>
<dbReference type="GO" id="GO:0015095">
    <property type="term" value="F:magnesium ion transmembrane transporter activity"/>
    <property type="evidence" value="ECO:0007669"/>
    <property type="project" value="TreeGrafter"/>
</dbReference>
<evidence type="ECO:0000256" key="2">
    <source>
        <dbReference type="ARBA" id="ARBA00009765"/>
    </source>
</evidence>
<feature type="transmembrane region" description="Helical" evidence="11">
    <location>
        <begin position="185"/>
        <end position="204"/>
    </location>
</feature>
<feature type="compositionally biased region" description="Pro residues" evidence="10">
    <location>
        <begin position="271"/>
        <end position="286"/>
    </location>
</feature>
<proteinExistence type="inferred from homology"/>
<dbReference type="OrthoDB" id="10251508at2759"/>
<keyword evidence="4 11" id="KW-0812">Transmembrane</keyword>
<dbReference type="Gene3D" id="1.20.58.340">
    <property type="entry name" value="Magnesium transport protein CorA, transmembrane region"/>
    <property type="match status" value="1"/>
</dbReference>
<evidence type="ECO:0000256" key="3">
    <source>
        <dbReference type="ARBA" id="ARBA00022448"/>
    </source>
</evidence>
<evidence type="ECO:0000313" key="13">
    <source>
        <dbReference type="Proteomes" id="UP000673691"/>
    </source>
</evidence>
<dbReference type="EMBL" id="JAEFCI010002866">
    <property type="protein sequence ID" value="KAG5461953.1"/>
    <property type="molecule type" value="Genomic_DNA"/>
</dbReference>
<keyword evidence="8" id="KW-0406">Ion transport</keyword>
<gene>
    <name evidence="12" type="ORF">BJ554DRAFT_5779</name>
</gene>
<feature type="region of interest" description="Disordered" evidence="10">
    <location>
        <begin position="264"/>
        <end position="286"/>
    </location>
</feature>
<feature type="non-terminal residue" evidence="12">
    <location>
        <position position="1"/>
    </location>
</feature>
<evidence type="ECO:0000256" key="5">
    <source>
        <dbReference type="ARBA" id="ARBA00022842"/>
    </source>
</evidence>
<evidence type="ECO:0000256" key="8">
    <source>
        <dbReference type="ARBA" id="ARBA00023065"/>
    </source>
</evidence>
<evidence type="ECO:0000256" key="1">
    <source>
        <dbReference type="ARBA" id="ARBA00004141"/>
    </source>
</evidence>